<evidence type="ECO:0000313" key="1">
    <source>
        <dbReference type="EMBL" id="KAK3907295.1"/>
    </source>
</evidence>
<dbReference type="GO" id="GO:0016301">
    <property type="term" value="F:kinase activity"/>
    <property type="evidence" value="ECO:0007669"/>
    <property type="project" value="UniProtKB-KW"/>
</dbReference>
<keyword evidence="1" id="KW-0808">Transferase</keyword>
<keyword evidence="2" id="KW-1185">Reference proteome</keyword>
<sequence length="302" mass="33706">MKEFLSKVRRVGMLHHCVSKLSDKLELPRDKRKNFWEVYTNKSMKILDIVITARSDAVSSLGKLGVNCAPTTSMVAIQNYLSSVKSFEEGNESSTDNIAPLCTDDFTEDDIPLDILAAFPSASDIPCLEPISDTDAEAEEIFPPHSMYTVVPKSGGGFVKLRKSTFCWLIANNGLKLSSDRLQRVGQSVCTSITIIRYNSNVPVSEPFVCRKEEIQAGDWCLRRRMVLYVLILAFRYLSGSKRSYTLPKAPVHPPSEPSEVRGLVCLATRYNHNARGELTIVRSSVECYLNINNYVATVSKP</sequence>
<evidence type="ECO:0000313" key="2">
    <source>
        <dbReference type="Proteomes" id="UP001219518"/>
    </source>
</evidence>
<comment type="caution">
    <text evidence="1">The sequence shown here is derived from an EMBL/GenBank/DDBJ whole genome shotgun (WGS) entry which is preliminary data.</text>
</comment>
<name>A0AAE1L5G5_9NEOP</name>
<dbReference type="AlphaFoldDB" id="A0AAE1L5G5"/>
<feature type="non-terminal residue" evidence="1">
    <location>
        <position position="302"/>
    </location>
</feature>
<reference evidence="1" key="2">
    <citation type="journal article" date="2023" name="BMC Genomics">
        <title>Pest status, molecular evolution, and epigenetic factors derived from the genome assembly of Frankliniella fusca, a thysanopteran phytovirus vector.</title>
        <authorList>
            <person name="Catto M.A."/>
            <person name="Labadie P.E."/>
            <person name="Jacobson A.L."/>
            <person name="Kennedy G.G."/>
            <person name="Srinivasan R."/>
            <person name="Hunt B.G."/>
        </authorList>
    </citation>
    <scope>NUCLEOTIDE SEQUENCE</scope>
    <source>
        <strain evidence="1">PL_HMW_Pooled</strain>
    </source>
</reference>
<keyword evidence="1" id="KW-0418">Kinase</keyword>
<dbReference type="EMBL" id="JAHWGI010000005">
    <property type="protein sequence ID" value="KAK3907295.1"/>
    <property type="molecule type" value="Genomic_DNA"/>
</dbReference>
<gene>
    <name evidence="1" type="ORF">KUF71_018123</name>
</gene>
<organism evidence="1 2">
    <name type="scientific">Frankliniella fusca</name>
    <dbReference type="NCBI Taxonomy" id="407009"/>
    <lineage>
        <taxon>Eukaryota</taxon>
        <taxon>Metazoa</taxon>
        <taxon>Ecdysozoa</taxon>
        <taxon>Arthropoda</taxon>
        <taxon>Hexapoda</taxon>
        <taxon>Insecta</taxon>
        <taxon>Pterygota</taxon>
        <taxon>Neoptera</taxon>
        <taxon>Paraneoptera</taxon>
        <taxon>Thysanoptera</taxon>
        <taxon>Terebrantia</taxon>
        <taxon>Thripoidea</taxon>
        <taxon>Thripidae</taxon>
        <taxon>Frankliniella</taxon>
    </lineage>
</organism>
<dbReference type="Proteomes" id="UP001219518">
    <property type="component" value="Unassembled WGS sequence"/>
</dbReference>
<accession>A0AAE1L5G5</accession>
<protein>
    <submittedName>
        <fullName evidence="1">Serine/threonine-protein kinase WNK1</fullName>
    </submittedName>
</protein>
<proteinExistence type="predicted"/>
<reference evidence="1" key="1">
    <citation type="submission" date="2021-07" db="EMBL/GenBank/DDBJ databases">
        <authorList>
            <person name="Catto M.A."/>
            <person name="Jacobson A."/>
            <person name="Kennedy G."/>
            <person name="Labadie P."/>
            <person name="Hunt B.G."/>
            <person name="Srinivasan R."/>
        </authorList>
    </citation>
    <scope>NUCLEOTIDE SEQUENCE</scope>
    <source>
        <strain evidence="1">PL_HMW_Pooled</strain>
        <tissue evidence="1">Head</tissue>
    </source>
</reference>